<dbReference type="AlphaFoldDB" id="A0A8K0JPL3"/>
<dbReference type="OrthoDB" id="5329332at2759"/>
<evidence type="ECO:0000313" key="2">
    <source>
        <dbReference type="EMBL" id="KAG7562512.1"/>
    </source>
</evidence>
<name>A0A8K0JPL3_9TREE</name>
<feature type="region of interest" description="Disordered" evidence="1">
    <location>
        <begin position="181"/>
        <end position="214"/>
    </location>
</feature>
<evidence type="ECO:0000256" key="1">
    <source>
        <dbReference type="SAM" id="MobiDB-lite"/>
    </source>
</evidence>
<comment type="caution">
    <text evidence="2">The sequence shown here is derived from an EMBL/GenBank/DDBJ whole genome shotgun (WGS) entry which is preliminary data.</text>
</comment>
<reference evidence="2" key="1">
    <citation type="submission" date="2020-04" db="EMBL/GenBank/DDBJ databases">
        <title>Analysis of mating type loci in Filobasidium floriforme.</title>
        <authorList>
            <person name="Nowrousian M."/>
        </authorList>
    </citation>
    <scope>NUCLEOTIDE SEQUENCE</scope>
    <source>
        <strain evidence="2">CBS 6242</strain>
    </source>
</reference>
<accession>A0A8K0JPL3</accession>
<gene>
    <name evidence="2" type="ORF">FFLO_02091</name>
</gene>
<proteinExistence type="predicted"/>
<dbReference type="EMBL" id="JABELV010000031">
    <property type="protein sequence ID" value="KAG7562512.1"/>
    <property type="molecule type" value="Genomic_DNA"/>
</dbReference>
<protein>
    <submittedName>
        <fullName evidence="2">Uncharacterized protein</fullName>
    </submittedName>
</protein>
<feature type="region of interest" description="Disordered" evidence="1">
    <location>
        <begin position="234"/>
        <end position="263"/>
    </location>
</feature>
<organism evidence="2 3">
    <name type="scientific">Filobasidium floriforme</name>
    <dbReference type="NCBI Taxonomy" id="5210"/>
    <lineage>
        <taxon>Eukaryota</taxon>
        <taxon>Fungi</taxon>
        <taxon>Dikarya</taxon>
        <taxon>Basidiomycota</taxon>
        <taxon>Agaricomycotina</taxon>
        <taxon>Tremellomycetes</taxon>
        <taxon>Filobasidiales</taxon>
        <taxon>Filobasidiaceae</taxon>
        <taxon>Filobasidium</taxon>
    </lineage>
</organism>
<dbReference type="Proteomes" id="UP000812966">
    <property type="component" value="Unassembled WGS sequence"/>
</dbReference>
<feature type="compositionally biased region" description="Basic and acidic residues" evidence="1">
    <location>
        <begin position="249"/>
        <end position="263"/>
    </location>
</feature>
<keyword evidence="3" id="KW-1185">Reference proteome</keyword>
<evidence type="ECO:0000313" key="3">
    <source>
        <dbReference type="Proteomes" id="UP000812966"/>
    </source>
</evidence>
<feature type="compositionally biased region" description="Low complexity" evidence="1">
    <location>
        <begin position="186"/>
        <end position="195"/>
    </location>
</feature>
<sequence length="263" mass="29615">MYIKKPSVPILHAYLACPLTAAQLDRVHTEFEFGSFARFAPTHHLHIHNEPRYHGLCHADIRRDLDEQGITDNVLILDEKVETEGAAWIVERLVSQDDVDNGQAVSIRDVWEILTRIDQVSIVEVNYHIANMSIQEDLGNCGLKWPYDPRAHPQTGIHSSGIDMQKFQHQQIAYIVAEPGDVEEAPSSPSPGGSSRFMRLGGGQPPAKLHRLKPELATRHGLLPDWRPAFTADAQYPDGSIGLSQPWNPDHDFPEYERLKESL</sequence>